<organism evidence="2 3">
    <name type="scientific">Rhizopus stolonifer</name>
    <name type="common">Rhizopus nigricans</name>
    <dbReference type="NCBI Taxonomy" id="4846"/>
    <lineage>
        <taxon>Eukaryota</taxon>
        <taxon>Fungi</taxon>
        <taxon>Fungi incertae sedis</taxon>
        <taxon>Mucoromycota</taxon>
        <taxon>Mucoromycotina</taxon>
        <taxon>Mucoromycetes</taxon>
        <taxon>Mucorales</taxon>
        <taxon>Mucorineae</taxon>
        <taxon>Rhizopodaceae</taxon>
        <taxon>Rhizopus</taxon>
    </lineage>
</organism>
<evidence type="ECO:0000313" key="2">
    <source>
        <dbReference type="EMBL" id="RCH88190.1"/>
    </source>
</evidence>
<dbReference type="OrthoDB" id="2287001at2759"/>
<gene>
    <name evidence="2" type="ORF">CU098_006443</name>
</gene>
<sequence>DDVHRSYNRITCGTEEHKTHVLDLVDDDPQVTICDVVESLTKSFEGVIHIVLRKPSPPPTKDTKKRARDNKGKKRAVMAVEEEANTTTSGYSQKPPPKGTTFAHYTKEDARKKIWVSEETFFLHSKVKELGFSEAGKDIVLPINEKYLNDGLLKLLKKLRDIFSVFVETNPSRISQLVSVGFLVM</sequence>
<feature type="region of interest" description="Disordered" evidence="1">
    <location>
        <begin position="53"/>
        <end position="76"/>
    </location>
</feature>
<proteinExistence type="predicted"/>
<feature type="non-terminal residue" evidence="2">
    <location>
        <position position="1"/>
    </location>
</feature>
<evidence type="ECO:0000313" key="3">
    <source>
        <dbReference type="Proteomes" id="UP000253551"/>
    </source>
</evidence>
<evidence type="ECO:0000256" key="1">
    <source>
        <dbReference type="SAM" id="MobiDB-lite"/>
    </source>
</evidence>
<accession>A0A367JE37</accession>
<reference evidence="2 3" key="1">
    <citation type="journal article" date="2018" name="G3 (Bethesda)">
        <title>Phylogenetic and Phylogenomic Definition of Rhizopus Species.</title>
        <authorList>
            <person name="Gryganskyi A.P."/>
            <person name="Golan J."/>
            <person name="Dolatabadi S."/>
            <person name="Mondo S."/>
            <person name="Robb S."/>
            <person name="Idnurm A."/>
            <person name="Muszewska A."/>
            <person name="Steczkiewicz K."/>
            <person name="Masonjones S."/>
            <person name="Liao H.L."/>
            <person name="Gajdeczka M.T."/>
            <person name="Anike F."/>
            <person name="Vuek A."/>
            <person name="Anishchenko I.M."/>
            <person name="Voigt K."/>
            <person name="de Hoog G.S."/>
            <person name="Smith M.E."/>
            <person name="Heitman J."/>
            <person name="Vilgalys R."/>
            <person name="Stajich J.E."/>
        </authorList>
    </citation>
    <scope>NUCLEOTIDE SEQUENCE [LARGE SCALE GENOMIC DNA]</scope>
    <source>
        <strain evidence="2 3">LSU 92-RS-03</strain>
    </source>
</reference>
<dbReference type="AlphaFoldDB" id="A0A367JE37"/>
<name>A0A367JE37_RHIST</name>
<comment type="caution">
    <text evidence="2">The sequence shown here is derived from an EMBL/GenBank/DDBJ whole genome shotgun (WGS) entry which is preliminary data.</text>
</comment>
<keyword evidence="3" id="KW-1185">Reference proteome</keyword>
<dbReference type="Proteomes" id="UP000253551">
    <property type="component" value="Unassembled WGS sequence"/>
</dbReference>
<feature type="non-terminal residue" evidence="2">
    <location>
        <position position="185"/>
    </location>
</feature>
<dbReference type="EMBL" id="PJQM01003571">
    <property type="protein sequence ID" value="RCH88190.1"/>
    <property type="molecule type" value="Genomic_DNA"/>
</dbReference>
<protein>
    <submittedName>
        <fullName evidence="2">Uncharacterized protein</fullName>
    </submittedName>
</protein>
<feature type="compositionally biased region" description="Basic residues" evidence="1">
    <location>
        <begin position="63"/>
        <end position="76"/>
    </location>
</feature>